<reference evidence="2 3" key="1">
    <citation type="submission" date="2011-02" db="EMBL/GenBank/DDBJ databases">
        <authorList>
            <person name="Weinstock G."/>
            <person name="Sodergren E."/>
            <person name="Clifton S."/>
            <person name="Fulton L."/>
            <person name="Fulton B."/>
            <person name="Courtney L."/>
            <person name="Fronick C."/>
            <person name="Harrison M."/>
            <person name="Strong C."/>
            <person name="Farmer C."/>
            <person name="Delahaunty K."/>
            <person name="Markovic C."/>
            <person name="Hall O."/>
            <person name="Minx P."/>
            <person name="Tomlinson C."/>
            <person name="Mitreva M."/>
            <person name="Hou S."/>
            <person name="Chen J."/>
            <person name="Wollam A."/>
            <person name="Pepin K.H."/>
            <person name="Johnson M."/>
            <person name="Bhonagiri V."/>
            <person name="Zhang X."/>
            <person name="Suruliraj S."/>
            <person name="Warren W."/>
            <person name="Chinwalla A."/>
            <person name="Mardis E.R."/>
            <person name="Wilson R.K."/>
        </authorList>
    </citation>
    <scope>NUCLEOTIDE SEQUENCE [LARGE SCALE GENOMIC DNA]</scope>
    <source>
        <strain evidence="2 3">YIT 12056</strain>
    </source>
</reference>
<comment type="caution">
    <text evidence="2">The sequence shown here is derived from an EMBL/GenBank/DDBJ whole genome shotgun (WGS) entry which is preliminary data.</text>
</comment>
<evidence type="ECO:0000256" key="1">
    <source>
        <dbReference type="SAM" id="Phobius"/>
    </source>
</evidence>
<feature type="transmembrane region" description="Helical" evidence="1">
    <location>
        <begin position="12"/>
        <end position="33"/>
    </location>
</feature>
<accession>A0ABN0CNF0</accession>
<gene>
    <name evidence="2" type="ORF">HMPREF9445_01755</name>
</gene>
<sequence>MERIYRNENFFILYMQYIVKTTVYVCMLGTVSWRGWRTCP</sequence>
<evidence type="ECO:0000313" key="3">
    <source>
        <dbReference type="Proteomes" id="UP000010321"/>
    </source>
</evidence>
<protein>
    <submittedName>
        <fullName evidence="2">Uncharacterized protein</fullName>
    </submittedName>
</protein>
<proteinExistence type="predicted"/>
<name>A0ABN0CNF0_9BACE</name>
<keyword evidence="3" id="KW-1185">Reference proteome</keyword>
<keyword evidence="1" id="KW-1133">Transmembrane helix</keyword>
<keyword evidence="1" id="KW-0472">Membrane</keyword>
<dbReference type="EMBL" id="AFBM01000019">
    <property type="protein sequence ID" value="EGF51749.1"/>
    <property type="molecule type" value="Genomic_DNA"/>
</dbReference>
<evidence type="ECO:0000313" key="2">
    <source>
        <dbReference type="EMBL" id="EGF51749.1"/>
    </source>
</evidence>
<keyword evidence="1" id="KW-0812">Transmembrane</keyword>
<dbReference type="Proteomes" id="UP000010321">
    <property type="component" value="Unassembled WGS sequence"/>
</dbReference>
<organism evidence="2 3">
    <name type="scientific">Bacteroides clarus YIT 12056</name>
    <dbReference type="NCBI Taxonomy" id="762984"/>
    <lineage>
        <taxon>Bacteria</taxon>
        <taxon>Pseudomonadati</taxon>
        <taxon>Bacteroidota</taxon>
        <taxon>Bacteroidia</taxon>
        <taxon>Bacteroidales</taxon>
        <taxon>Bacteroidaceae</taxon>
        <taxon>Bacteroides</taxon>
    </lineage>
</organism>